<accession>A0A8A7KC79</accession>
<proteinExistence type="predicted"/>
<evidence type="ECO:0000313" key="2">
    <source>
        <dbReference type="EMBL" id="QTL99463.1"/>
    </source>
</evidence>
<reference evidence="2" key="1">
    <citation type="submission" date="2019-12" db="EMBL/GenBank/DDBJ databases">
        <authorList>
            <person name="zhang j."/>
            <person name="sun C.M."/>
        </authorList>
    </citation>
    <scope>NUCLEOTIDE SEQUENCE</scope>
    <source>
        <strain evidence="2">NS-1</strain>
    </source>
</reference>
<protein>
    <submittedName>
        <fullName evidence="2">DUF3794 domain-containing protein</fullName>
    </submittedName>
</protein>
<dbReference type="PROSITE" id="PS51782">
    <property type="entry name" value="LYSM"/>
    <property type="match status" value="1"/>
</dbReference>
<gene>
    <name evidence="2" type="ORF">GM661_16675</name>
</gene>
<dbReference type="InterPro" id="IPR036779">
    <property type="entry name" value="LysM_dom_sf"/>
</dbReference>
<dbReference type="CDD" id="cd00118">
    <property type="entry name" value="LysM"/>
    <property type="match status" value="1"/>
</dbReference>
<dbReference type="PANTHER" id="PTHR33734">
    <property type="entry name" value="LYSM DOMAIN-CONTAINING GPI-ANCHORED PROTEIN 2"/>
    <property type="match status" value="1"/>
</dbReference>
<dbReference type="Gene3D" id="3.10.350.10">
    <property type="entry name" value="LysM domain"/>
    <property type="match status" value="1"/>
</dbReference>
<name>A0A8A7KC79_9FIRM</name>
<dbReference type="EMBL" id="CP046640">
    <property type="protein sequence ID" value="QTL99463.1"/>
    <property type="molecule type" value="Genomic_DNA"/>
</dbReference>
<dbReference type="SMART" id="SM00257">
    <property type="entry name" value="LysM"/>
    <property type="match status" value="1"/>
</dbReference>
<dbReference type="Pfam" id="PF01476">
    <property type="entry name" value="LysM"/>
    <property type="match status" value="1"/>
</dbReference>
<evidence type="ECO:0000313" key="3">
    <source>
        <dbReference type="Proteomes" id="UP000665020"/>
    </source>
</evidence>
<keyword evidence="3" id="KW-1185">Reference proteome</keyword>
<dbReference type="Proteomes" id="UP000665020">
    <property type="component" value="Chromosome"/>
</dbReference>
<dbReference type="PANTHER" id="PTHR33734:SF22">
    <property type="entry name" value="MEMBRANE-BOUND LYTIC MUREIN TRANSGLYCOSYLASE D"/>
    <property type="match status" value="1"/>
</dbReference>
<dbReference type="KEGG" id="ifn:GM661_16675"/>
<dbReference type="RefSeq" id="WP_230867806.1">
    <property type="nucleotide sequence ID" value="NZ_CP046640.1"/>
</dbReference>
<organism evidence="2 3">
    <name type="scientific">Iocasia fonsfrigidae</name>
    <dbReference type="NCBI Taxonomy" id="2682810"/>
    <lineage>
        <taxon>Bacteria</taxon>
        <taxon>Bacillati</taxon>
        <taxon>Bacillota</taxon>
        <taxon>Clostridia</taxon>
        <taxon>Halanaerobiales</taxon>
        <taxon>Halanaerobiaceae</taxon>
        <taxon>Iocasia</taxon>
    </lineage>
</organism>
<evidence type="ECO:0000259" key="1">
    <source>
        <dbReference type="PROSITE" id="PS51782"/>
    </source>
</evidence>
<dbReference type="AlphaFoldDB" id="A0A8A7KC79"/>
<dbReference type="Pfam" id="PF12673">
    <property type="entry name" value="SipL"/>
    <property type="match status" value="3"/>
</dbReference>
<dbReference type="SUPFAM" id="SSF54106">
    <property type="entry name" value="LysM domain"/>
    <property type="match status" value="1"/>
</dbReference>
<dbReference type="InterPro" id="IPR018392">
    <property type="entry name" value="LysM"/>
</dbReference>
<feature type="domain" description="LysM" evidence="1">
    <location>
        <begin position="490"/>
        <end position="534"/>
    </location>
</feature>
<sequence length="543" mass="60313">MAINFDEELIRVEFVIGEDVASETVSQNITVPNGKPDIERVIDVKADLLDVESNIEDGGVEVTGTIEAGVVYVGIVPEDEPQQPVHFFEGQLTFTNFFDFPEAEPGMNVFVDINIRRVSWDFNENAPRTVEVDVVLSKFVKLTEYQQITVVTDVTGIPEENIVEELLRIEDVIGENTVTSVITGRLELPPGKPPIERVLKVLAEIQDVTTEITNEGVIVEGDIFGGAMYVADVEDGDQPVHFLEDTIHFTETVDVAGAEEDMTVHTNLTIKRLSFDFIDEDTVEIDVVVQFFVKVTEPKQVTVITDIISDLVEIERELLRVEDVVGEDVVHETISSILNIPPEKPLAQRIIEPSARIVEYEATTDEDGVYLEGDIEAAAVYVGVAEEGEFLQPVHFVETPEGNYFNFDNFIDIPGTEPGMNTHTEVEVTKVNASLTDCEEVNGTQVCSAIEFDIVIRKFAKVTEFRQMEIVTDLVVISPAADDECPPSYVVYVVQAGDTLWKIARRYRTTVDALIEANPNIDPNNLQIGQKICVPRGIIEPKG</sequence>
<dbReference type="InterPro" id="IPR024300">
    <property type="entry name" value="SipL_SPOCS_dom"/>
</dbReference>
<dbReference type="GO" id="GO:0008932">
    <property type="term" value="F:lytic endotransglycosylase activity"/>
    <property type="evidence" value="ECO:0007669"/>
    <property type="project" value="TreeGrafter"/>
</dbReference>